<sequence length="270" mass="30653">MTDSKIKIGGFAELCRTSKDTLYLYDEAGLLKPRLVDPATRYRYYSADQFFEFDLINVLKAGGSSLKEIKGYLENLSPEGLNTLLSHKTGELQTRIMALKRQLAMLSQIKELNDHIAQLAFNKMEVVECRAQRFALKPCSVSLLADYMELSKSMAEFINEHNTDDTPLGFPMGLIADAKTVRSGKFTAYALFARRLDEGQGSEIFKAGRYLRCALKGRTEDHEKELARIFAYMDEHKLRPAGPLFSLDLLSWLQLRGHSTFATEYLIELE</sequence>
<dbReference type="GO" id="GO:0003677">
    <property type="term" value="F:DNA binding"/>
    <property type="evidence" value="ECO:0007669"/>
    <property type="project" value="UniProtKB-KW"/>
</dbReference>
<evidence type="ECO:0000313" key="6">
    <source>
        <dbReference type="EMBL" id="MBO8415738.1"/>
    </source>
</evidence>
<dbReference type="SMART" id="SM00422">
    <property type="entry name" value="HTH_MERR"/>
    <property type="match status" value="1"/>
</dbReference>
<evidence type="ECO:0000256" key="1">
    <source>
        <dbReference type="ARBA" id="ARBA00022491"/>
    </source>
</evidence>
<dbReference type="EMBL" id="JADINH010000109">
    <property type="protein sequence ID" value="MBO8415738.1"/>
    <property type="molecule type" value="Genomic_DNA"/>
</dbReference>
<keyword evidence="3" id="KW-0238">DNA-binding</keyword>
<dbReference type="InterPro" id="IPR047057">
    <property type="entry name" value="MerR_fam"/>
</dbReference>
<dbReference type="PANTHER" id="PTHR30204:SF69">
    <property type="entry name" value="MERR-FAMILY TRANSCRIPTIONAL REGULATOR"/>
    <property type="match status" value="1"/>
</dbReference>
<dbReference type="PANTHER" id="PTHR30204">
    <property type="entry name" value="REDOX-CYCLING DRUG-SENSING TRANSCRIPTIONAL ACTIVATOR SOXR"/>
    <property type="match status" value="1"/>
</dbReference>
<dbReference type="SUPFAM" id="SSF46955">
    <property type="entry name" value="Putative DNA-binding domain"/>
    <property type="match status" value="1"/>
</dbReference>
<gene>
    <name evidence="6" type="ORF">IAB19_05105</name>
</gene>
<dbReference type="Proteomes" id="UP000823631">
    <property type="component" value="Unassembled WGS sequence"/>
</dbReference>
<keyword evidence="1" id="KW-0678">Repressor</keyword>
<dbReference type="InterPro" id="IPR009061">
    <property type="entry name" value="DNA-bd_dom_put_sf"/>
</dbReference>
<organism evidence="6 7">
    <name type="scientific">Candidatus Avisuccinivibrio stercorigallinarum</name>
    <dbReference type="NCBI Taxonomy" id="2840704"/>
    <lineage>
        <taxon>Bacteria</taxon>
        <taxon>Pseudomonadati</taxon>
        <taxon>Pseudomonadota</taxon>
        <taxon>Gammaproteobacteria</taxon>
        <taxon>Aeromonadales</taxon>
        <taxon>Succinivibrionaceae</taxon>
        <taxon>Succinivibrionaceae incertae sedis</taxon>
        <taxon>Candidatus Avisuccinivibrio</taxon>
    </lineage>
</organism>
<evidence type="ECO:0000259" key="5">
    <source>
        <dbReference type="PROSITE" id="PS50937"/>
    </source>
</evidence>
<proteinExistence type="predicted"/>
<reference evidence="6" key="2">
    <citation type="journal article" date="2021" name="PeerJ">
        <title>Extensive microbial diversity within the chicken gut microbiome revealed by metagenomics and culture.</title>
        <authorList>
            <person name="Gilroy R."/>
            <person name="Ravi A."/>
            <person name="Getino M."/>
            <person name="Pursley I."/>
            <person name="Horton D.L."/>
            <person name="Alikhan N.F."/>
            <person name="Baker D."/>
            <person name="Gharbi K."/>
            <person name="Hall N."/>
            <person name="Watson M."/>
            <person name="Adriaenssens E.M."/>
            <person name="Foster-Nyarko E."/>
            <person name="Jarju S."/>
            <person name="Secka A."/>
            <person name="Antonio M."/>
            <person name="Oren A."/>
            <person name="Chaudhuri R.R."/>
            <person name="La Ragione R."/>
            <person name="Hildebrand F."/>
            <person name="Pallen M.J."/>
        </authorList>
    </citation>
    <scope>NUCLEOTIDE SEQUENCE</scope>
    <source>
        <strain evidence="6">17213</strain>
    </source>
</reference>
<feature type="domain" description="HTH merR-type" evidence="5">
    <location>
        <begin position="5"/>
        <end position="75"/>
    </location>
</feature>
<protein>
    <submittedName>
        <fullName evidence="6">MerR family transcriptional regulator</fullName>
    </submittedName>
</protein>
<evidence type="ECO:0000256" key="3">
    <source>
        <dbReference type="ARBA" id="ARBA00023125"/>
    </source>
</evidence>
<accession>A0A9D9DAZ5</accession>
<evidence type="ECO:0000256" key="4">
    <source>
        <dbReference type="ARBA" id="ARBA00023163"/>
    </source>
</evidence>
<keyword evidence="4" id="KW-0804">Transcription</keyword>
<dbReference type="Pfam" id="PF13411">
    <property type="entry name" value="MerR_1"/>
    <property type="match status" value="1"/>
</dbReference>
<dbReference type="AlphaFoldDB" id="A0A9D9DAZ5"/>
<evidence type="ECO:0000256" key="2">
    <source>
        <dbReference type="ARBA" id="ARBA00023015"/>
    </source>
</evidence>
<dbReference type="InterPro" id="IPR000551">
    <property type="entry name" value="MerR-type_HTH_dom"/>
</dbReference>
<evidence type="ECO:0000313" key="7">
    <source>
        <dbReference type="Proteomes" id="UP000823631"/>
    </source>
</evidence>
<name>A0A9D9DAZ5_9GAMM</name>
<reference evidence="6" key="1">
    <citation type="submission" date="2020-10" db="EMBL/GenBank/DDBJ databases">
        <authorList>
            <person name="Gilroy R."/>
        </authorList>
    </citation>
    <scope>NUCLEOTIDE SEQUENCE</scope>
    <source>
        <strain evidence="6">17213</strain>
    </source>
</reference>
<dbReference type="GO" id="GO:0003700">
    <property type="term" value="F:DNA-binding transcription factor activity"/>
    <property type="evidence" value="ECO:0007669"/>
    <property type="project" value="InterPro"/>
</dbReference>
<dbReference type="PROSITE" id="PS50937">
    <property type="entry name" value="HTH_MERR_2"/>
    <property type="match status" value="1"/>
</dbReference>
<dbReference type="Gene3D" id="1.10.1660.10">
    <property type="match status" value="1"/>
</dbReference>
<comment type="caution">
    <text evidence="6">The sequence shown here is derived from an EMBL/GenBank/DDBJ whole genome shotgun (WGS) entry which is preliminary data.</text>
</comment>
<keyword evidence="2" id="KW-0805">Transcription regulation</keyword>